<protein>
    <submittedName>
        <fullName evidence="6">Uncharacterized protein</fullName>
    </submittedName>
</protein>
<accession>A0A182PKV7</accession>
<dbReference type="PROSITE" id="PS50157">
    <property type="entry name" value="ZINC_FINGER_C2H2_2"/>
    <property type="match status" value="1"/>
</dbReference>
<evidence type="ECO:0000256" key="3">
    <source>
        <dbReference type="SAM" id="MobiDB-lite"/>
    </source>
</evidence>
<keyword evidence="1" id="KW-0863">Zinc-finger</keyword>
<evidence type="ECO:0000313" key="7">
    <source>
        <dbReference type="Proteomes" id="UP000075885"/>
    </source>
</evidence>
<keyword evidence="2" id="KW-0479">Metal-binding</keyword>
<evidence type="ECO:0000259" key="5">
    <source>
        <dbReference type="PROSITE" id="PS51915"/>
    </source>
</evidence>
<feature type="binding site" evidence="2">
    <location>
        <position position="10"/>
    </location>
    <ligand>
        <name>Zn(2+)</name>
        <dbReference type="ChEBI" id="CHEBI:29105"/>
    </ligand>
</feature>
<dbReference type="SMART" id="SM00868">
    <property type="entry name" value="zf-AD"/>
    <property type="match status" value="1"/>
</dbReference>
<dbReference type="Proteomes" id="UP000075885">
    <property type="component" value="Unassembled WGS sequence"/>
</dbReference>
<keyword evidence="7" id="KW-1185">Reference proteome</keyword>
<organism evidence="6 7">
    <name type="scientific">Anopheles epiroticus</name>
    <dbReference type="NCBI Taxonomy" id="199890"/>
    <lineage>
        <taxon>Eukaryota</taxon>
        <taxon>Metazoa</taxon>
        <taxon>Ecdysozoa</taxon>
        <taxon>Arthropoda</taxon>
        <taxon>Hexapoda</taxon>
        <taxon>Insecta</taxon>
        <taxon>Pterygota</taxon>
        <taxon>Neoptera</taxon>
        <taxon>Endopterygota</taxon>
        <taxon>Diptera</taxon>
        <taxon>Nematocera</taxon>
        <taxon>Culicoidea</taxon>
        <taxon>Culicidae</taxon>
        <taxon>Anophelinae</taxon>
        <taxon>Anopheles</taxon>
    </lineage>
</organism>
<reference evidence="6" key="2">
    <citation type="submission" date="2020-05" db="UniProtKB">
        <authorList>
            <consortium name="EnsemblMetazoa"/>
        </authorList>
    </citation>
    <scope>IDENTIFICATION</scope>
    <source>
        <strain evidence="6">Epiroticus2</strain>
    </source>
</reference>
<dbReference type="EnsemblMetazoa" id="AEPI007574-RA">
    <property type="protein sequence ID" value="AEPI007574-PA"/>
    <property type="gene ID" value="AEPI007574"/>
</dbReference>
<feature type="domain" description="ZAD" evidence="5">
    <location>
        <begin position="5"/>
        <end position="78"/>
    </location>
</feature>
<dbReference type="GO" id="GO:0008270">
    <property type="term" value="F:zinc ion binding"/>
    <property type="evidence" value="ECO:0007669"/>
    <property type="project" value="UniProtKB-UniRule"/>
</dbReference>
<evidence type="ECO:0000313" key="6">
    <source>
        <dbReference type="EnsemblMetazoa" id="AEPI007574-PA"/>
    </source>
</evidence>
<dbReference type="PROSITE" id="PS00028">
    <property type="entry name" value="ZINC_FINGER_C2H2_1"/>
    <property type="match status" value="1"/>
</dbReference>
<dbReference type="Gene3D" id="3.40.1800.20">
    <property type="match status" value="1"/>
</dbReference>
<feature type="binding site" evidence="2">
    <location>
        <position position="7"/>
    </location>
    <ligand>
        <name>Zn(2+)</name>
        <dbReference type="ChEBI" id="CHEBI:29105"/>
    </ligand>
</feature>
<evidence type="ECO:0000259" key="4">
    <source>
        <dbReference type="PROSITE" id="PS50157"/>
    </source>
</evidence>
<dbReference type="InterPro" id="IPR012934">
    <property type="entry name" value="Znf_AD"/>
</dbReference>
<sequence>MSSDTVCRLCLIDMVPDECGSSVLDVPFQQALEAVFKFKITFKAGLPGYTCQRCSWNVLDFQSYSEIVKSNQEKLEEHWNTTDLSSKSFSEDSFYDDEQIKERSTTMERLNSPDIGEKNDHREFVTGSTGQINQREVEHGITLNCADATTSLVNRGAKTLTSVMVCGEYAQFPACVNSETEAFGDTKTLERQHNKKHMLRTKEGLIVTDENKHRKNNTANNKRKRSNIPTSEKDDSELETHESWESRKYIEGQEGEFYRCEHCGKLLTSEWQYNYHQRKHST</sequence>
<feature type="compositionally biased region" description="Basic residues" evidence="3">
    <location>
        <begin position="213"/>
        <end position="226"/>
    </location>
</feature>
<feature type="binding site" evidence="2">
    <location>
        <position position="51"/>
    </location>
    <ligand>
        <name>Zn(2+)</name>
        <dbReference type="ChEBI" id="CHEBI:29105"/>
    </ligand>
</feature>
<dbReference type="SUPFAM" id="SSF57716">
    <property type="entry name" value="Glucocorticoid receptor-like (DNA-binding domain)"/>
    <property type="match status" value="1"/>
</dbReference>
<feature type="region of interest" description="Disordered" evidence="3">
    <location>
        <begin position="209"/>
        <end position="243"/>
    </location>
</feature>
<evidence type="ECO:0000256" key="1">
    <source>
        <dbReference type="PROSITE-ProRule" id="PRU00042"/>
    </source>
</evidence>
<dbReference type="AlphaFoldDB" id="A0A182PKV7"/>
<dbReference type="InterPro" id="IPR013087">
    <property type="entry name" value="Znf_C2H2_type"/>
</dbReference>
<proteinExistence type="predicted"/>
<dbReference type="GO" id="GO:0005634">
    <property type="term" value="C:nucleus"/>
    <property type="evidence" value="ECO:0007669"/>
    <property type="project" value="InterPro"/>
</dbReference>
<feature type="binding site" evidence="2">
    <location>
        <position position="54"/>
    </location>
    <ligand>
        <name>Zn(2+)</name>
        <dbReference type="ChEBI" id="CHEBI:29105"/>
    </ligand>
</feature>
<reference evidence="7" key="1">
    <citation type="submission" date="2013-03" db="EMBL/GenBank/DDBJ databases">
        <title>The Genome Sequence of Anopheles epiroticus epiroticus2.</title>
        <authorList>
            <consortium name="The Broad Institute Genomics Platform"/>
            <person name="Neafsey D.E."/>
            <person name="Howell P."/>
            <person name="Walker B."/>
            <person name="Young S.K."/>
            <person name="Zeng Q."/>
            <person name="Gargeya S."/>
            <person name="Fitzgerald M."/>
            <person name="Haas B."/>
            <person name="Abouelleil A."/>
            <person name="Allen A.W."/>
            <person name="Alvarado L."/>
            <person name="Arachchi H.M."/>
            <person name="Berlin A.M."/>
            <person name="Chapman S.B."/>
            <person name="Gainer-Dewar J."/>
            <person name="Goldberg J."/>
            <person name="Griggs A."/>
            <person name="Gujja S."/>
            <person name="Hansen M."/>
            <person name="Howarth C."/>
            <person name="Imamovic A."/>
            <person name="Ireland A."/>
            <person name="Larimer J."/>
            <person name="McCowan C."/>
            <person name="Murphy C."/>
            <person name="Pearson M."/>
            <person name="Poon T.W."/>
            <person name="Priest M."/>
            <person name="Roberts A."/>
            <person name="Saif S."/>
            <person name="Shea T."/>
            <person name="Sisk P."/>
            <person name="Sykes S."/>
            <person name="Wortman J."/>
            <person name="Nusbaum C."/>
            <person name="Birren B."/>
        </authorList>
    </citation>
    <scope>NUCLEOTIDE SEQUENCE [LARGE SCALE GENOMIC DNA]</scope>
    <source>
        <strain evidence="7">Epiroticus2</strain>
    </source>
</reference>
<feature type="domain" description="C2H2-type" evidence="4">
    <location>
        <begin position="258"/>
        <end position="282"/>
    </location>
</feature>
<dbReference type="STRING" id="199890.A0A182PKV7"/>
<dbReference type="Pfam" id="PF07776">
    <property type="entry name" value="zf-AD"/>
    <property type="match status" value="1"/>
</dbReference>
<keyword evidence="2" id="KW-0862">Zinc</keyword>
<evidence type="ECO:0000256" key="2">
    <source>
        <dbReference type="PROSITE-ProRule" id="PRU01263"/>
    </source>
</evidence>
<name>A0A182PKV7_9DIPT</name>
<dbReference type="VEuPathDB" id="VectorBase:AEPI007574"/>
<dbReference type="PROSITE" id="PS51915">
    <property type="entry name" value="ZAD"/>
    <property type="match status" value="1"/>
</dbReference>